<dbReference type="Pfam" id="PF13193">
    <property type="entry name" value="AMP-binding_C"/>
    <property type="match status" value="1"/>
</dbReference>
<dbReference type="Gene3D" id="3.30.300.30">
    <property type="match status" value="1"/>
</dbReference>
<dbReference type="FunFam" id="3.30.300.30:FF:000005">
    <property type="entry name" value="Acyl-coenzyme A synthetase ACSM5, mitochondrial"/>
    <property type="match status" value="1"/>
</dbReference>
<evidence type="ECO:0000259" key="6">
    <source>
        <dbReference type="Pfam" id="PF13193"/>
    </source>
</evidence>
<feature type="domain" description="AMP-dependent synthetase/ligase" evidence="5">
    <location>
        <begin position="33"/>
        <end position="387"/>
    </location>
</feature>
<dbReference type="RefSeq" id="WP_138577439.1">
    <property type="nucleotide sequence ID" value="NZ_CP040818.1"/>
</dbReference>
<keyword evidence="2" id="KW-0436">Ligase</keyword>
<dbReference type="GO" id="GO:0015645">
    <property type="term" value="F:fatty acid ligase activity"/>
    <property type="evidence" value="ECO:0007669"/>
    <property type="project" value="TreeGrafter"/>
</dbReference>
<feature type="domain" description="AMP-binding enzyme C-terminal" evidence="6">
    <location>
        <begin position="451"/>
        <end position="529"/>
    </location>
</feature>
<dbReference type="KEGG" id="ppru:FDP22_03585"/>
<dbReference type="GO" id="GO:0016405">
    <property type="term" value="F:CoA-ligase activity"/>
    <property type="evidence" value="ECO:0007669"/>
    <property type="project" value="UniProtKB-ARBA"/>
</dbReference>
<dbReference type="SUPFAM" id="SSF56801">
    <property type="entry name" value="Acetyl-CoA synthetase-like"/>
    <property type="match status" value="1"/>
</dbReference>
<evidence type="ECO:0000313" key="8">
    <source>
        <dbReference type="Proteomes" id="UP000305888"/>
    </source>
</evidence>
<protein>
    <submittedName>
        <fullName evidence="7">AMP-binding protein</fullName>
    </submittedName>
</protein>
<dbReference type="InterPro" id="IPR042099">
    <property type="entry name" value="ANL_N_sf"/>
</dbReference>
<evidence type="ECO:0000256" key="1">
    <source>
        <dbReference type="ARBA" id="ARBA00006432"/>
    </source>
</evidence>
<evidence type="ECO:0000259" key="5">
    <source>
        <dbReference type="Pfam" id="PF00501"/>
    </source>
</evidence>
<reference evidence="7 8" key="1">
    <citation type="submission" date="2019-06" db="EMBL/GenBank/DDBJ databases">
        <title>Genome sequence of Rhodobacteraceae bacterium D4M1.</title>
        <authorList>
            <person name="Cao J."/>
        </authorList>
    </citation>
    <scope>NUCLEOTIDE SEQUENCE [LARGE SCALE GENOMIC DNA]</scope>
    <source>
        <strain evidence="7 8">D4M1</strain>
    </source>
</reference>
<evidence type="ECO:0000256" key="4">
    <source>
        <dbReference type="ARBA" id="ARBA00022840"/>
    </source>
</evidence>
<dbReference type="Pfam" id="PF00501">
    <property type="entry name" value="AMP-binding"/>
    <property type="match status" value="1"/>
</dbReference>
<keyword evidence="3" id="KW-0547">Nucleotide-binding</keyword>
<dbReference type="InterPro" id="IPR020845">
    <property type="entry name" value="AMP-binding_CS"/>
</dbReference>
<dbReference type="PANTHER" id="PTHR43605">
    <property type="entry name" value="ACYL-COENZYME A SYNTHETASE"/>
    <property type="match status" value="1"/>
</dbReference>
<evidence type="ECO:0000256" key="3">
    <source>
        <dbReference type="ARBA" id="ARBA00022741"/>
    </source>
</evidence>
<dbReference type="PROSITE" id="PS00455">
    <property type="entry name" value="AMP_BINDING"/>
    <property type="match status" value="1"/>
</dbReference>
<dbReference type="AlphaFoldDB" id="A0A5B8FWS2"/>
<dbReference type="GO" id="GO:0005524">
    <property type="term" value="F:ATP binding"/>
    <property type="evidence" value="ECO:0007669"/>
    <property type="project" value="UniProtKB-KW"/>
</dbReference>
<dbReference type="GO" id="GO:0004321">
    <property type="term" value="F:fatty-acyl-CoA synthase activity"/>
    <property type="evidence" value="ECO:0007669"/>
    <property type="project" value="TreeGrafter"/>
</dbReference>
<dbReference type="PANTHER" id="PTHR43605:SF10">
    <property type="entry name" value="ACYL-COA SYNTHETASE MEDIUM CHAIN FAMILY MEMBER 3"/>
    <property type="match status" value="1"/>
</dbReference>
<dbReference type="EMBL" id="CP040818">
    <property type="protein sequence ID" value="QDL90949.1"/>
    <property type="molecule type" value="Genomic_DNA"/>
</dbReference>
<dbReference type="InterPro" id="IPR025110">
    <property type="entry name" value="AMP-bd_C"/>
</dbReference>
<evidence type="ECO:0000313" key="7">
    <source>
        <dbReference type="EMBL" id="QDL90949.1"/>
    </source>
</evidence>
<comment type="similarity">
    <text evidence="1">Belongs to the ATP-dependent AMP-binding enzyme family.</text>
</comment>
<keyword evidence="4" id="KW-0067">ATP-binding</keyword>
<dbReference type="InterPro" id="IPR045851">
    <property type="entry name" value="AMP-bd_C_sf"/>
</dbReference>
<proteinExistence type="inferred from homology"/>
<accession>A0A5B8FWS2</accession>
<keyword evidence="8" id="KW-1185">Reference proteome</keyword>
<evidence type="ECO:0000256" key="2">
    <source>
        <dbReference type="ARBA" id="ARBA00022598"/>
    </source>
</evidence>
<gene>
    <name evidence="7" type="ORF">FDP22_03585</name>
</gene>
<sequence>MPGFGHIPRDYAQAVEAYDPDIPEFFNFGRDVVDRHPPEKIAITAVSEDMETVRDISFGALSALTNRFADALARLGLAPGAHVMVVMDRVPDWFTVMLGANKAGVVTVPGTTLLTGRDIAWRVQATGAQAVIVTGRHCGKVETIAAECPSLRHLIVSGGTRDGWLALDDLLAGASETPPVVRTRATDLMMVYFTSGTTSAPKLVPRDHSYALAHAATGLFWMDLRESDLHWTLTDTGWAKAAWGKLYPPLLLGARVLLYDAAERFDPAAHLAVIERFRVTSFCAPPTVYRMLAQHDLGAYDLSSIRRSLGSGEPLNPEAIRVWHAATGHFIADGYGQTEAINLIGNCVGIEIRPGAMGKPVPGFDIDVIDDDGNRLPPGEIGHIGVHLSDPWPPGLFDGYITPEGRDRRAFRNGWYYTGDTARRDADGYFWFIGRADDLILSAGYRISPFEVESALLEHPAVAESAVVAAPDPTRGHVVRAFVVLASGWEADAALVAELQAFCKAQTAPYKYPREIEFVSDLPKTVSGKIRRVALRARG</sequence>
<dbReference type="Gene3D" id="3.40.50.12780">
    <property type="entry name" value="N-terminal domain of ligase-like"/>
    <property type="match status" value="1"/>
</dbReference>
<organism evidence="7 8">
    <name type="scientific">Paroceanicella profunda</name>
    <dbReference type="NCBI Taxonomy" id="2579971"/>
    <lineage>
        <taxon>Bacteria</taxon>
        <taxon>Pseudomonadati</taxon>
        <taxon>Pseudomonadota</taxon>
        <taxon>Alphaproteobacteria</taxon>
        <taxon>Rhodobacterales</taxon>
        <taxon>Paracoccaceae</taxon>
        <taxon>Paroceanicella</taxon>
    </lineage>
</organism>
<dbReference type="GO" id="GO:0006633">
    <property type="term" value="P:fatty acid biosynthetic process"/>
    <property type="evidence" value="ECO:0007669"/>
    <property type="project" value="TreeGrafter"/>
</dbReference>
<dbReference type="InterPro" id="IPR051087">
    <property type="entry name" value="Mitochondrial_ACSM"/>
</dbReference>
<name>A0A5B8FWS2_9RHOB</name>
<dbReference type="Proteomes" id="UP000305888">
    <property type="component" value="Chromosome"/>
</dbReference>
<dbReference type="GO" id="GO:0006637">
    <property type="term" value="P:acyl-CoA metabolic process"/>
    <property type="evidence" value="ECO:0007669"/>
    <property type="project" value="TreeGrafter"/>
</dbReference>
<dbReference type="InterPro" id="IPR000873">
    <property type="entry name" value="AMP-dep_synth/lig_dom"/>
</dbReference>
<dbReference type="OrthoDB" id="9803968at2"/>